<name>H0H2L4_SACCK</name>
<feature type="region of interest" description="Disordered" evidence="8">
    <location>
        <begin position="471"/>
        <end position="506"/>
    </location>
</feature>
<sequence>MANAVVNERTFEILQGTYVLATMAKSKKTADIIDSTNSPILELLSSKIPIFQSILHPGLPIIITGFGTGHIICHRYDPSKLQSRLNRKRKLDIATPDKDAKNGSKMKNRACTWTRLDMDVENGTLRLVDIEEQQQSIQETKDLGVETLWKTKRHRGSVRAICFDANGDNIFSIGSDNILKKANTITGKVVKKVNLGSFFESEKKKNDKFTKLCISQTHPFILLGDESGDIHVLNAENLALSNSIRSIHFGDSINDIIHFDKRSAYKFISLGQTTLAYFDVRDKDAKPNTAENEDGKILVSDDQEDEVLCGCFVDPEVADTLLCGMGEGIVTVWKPNKNDLEDQMSRIKISKDESVDCIIPTLQDDNCVWCGCSNGNIYKVNAKLGKVVEVRNHNDFDEVNFMDLDSEYRVVSGGLENIKIWELSSDEDHKSLESDGDDDFSRSDESNSDISSSDEGEVTLVGLSKEQLLDELDKDLNHEEEHTGGEESNQKSSKKRKLMKDKNKKKDLYEHGIKKFDDI</sequence>
<reference evidence="9 10" key="1">
    <citation type="journal article" date="2012" name="FEMS Yeast Res.">
        <title>The genome sequence of the wine yeast VIN7 reveals an allotriploid hybrid genome with Saccharomyces cerevisiae and Saccharomyces kudriavzevii origins.</title>
        <authorList>
            <person name="Borneman A.R."/>
            <person name="Desany B.A."/>
            <person name="Riches D."/>
            <person name="Affourtit J.P."/>
            <person name="Forgan A.H."/>
            <person name="Pretorius I.S."/>
            <person name="Egholm M."/>
            <person name="Chambers P.J."/>
        </authorList>
    </citation>
    <scope>NUCLEOTIDE SEQUENCE [LARGE SCALE GENOMIC DNA]</scope>
    <source>
        <strain evidence="9 10">VIN7</strain>
    </source>
</reference>
<dbReference type="OrthoDB" id="2288928at2759"/>
<dbReference type="PhylomeDB" id="H0H2L4"/>
<gene>
    <name evidence="9" type="ORF">VIN7_10591</name>
</gene>
<evidence type="ECO:0000313" key="9">
    <source>
        <dbReference type="EMBL" id="EHM99688.1"/>
    </source>
</evidence>
<dbReference type="InterPro" id="IPR015943">
    <property type="entry name" value="WD40/YVTN_repeat-like_dom_sf"/>
</dbReference>
<evidence type="ECO:0000256" key="7">
    <source>
        <dbReference type="ARBA" id="ARBA00077305"/>
    </source>
</evidence>
<proteinExistence type="predicted"/>
<accession>H0H2L4</accession>
<evidence type="ECO:0000256" key="8">
    <source>
        <dbReference type="SAM" id="MobiDB-lite"/>
    </source>
</evidence>
<dbReference type="AlphaFoldDB" id="H0H2L4"/>
<dbReference type="InterPro" id="IPR051179">
    <property type="entry name" value="WD_repeat_multifunction"/>
</dbReference>
<dbReference type="InterPro" id="IPR036322">
    <property type="entry name" value="WD40_repeat_dom_sf"/>
</dbReference>
<dbReference type="EMBL" id="AGVY01000392">
    <property type="protein sequence ID" value="EHM99688.1"/>
    <property type="molecule type" value="Genomic_DNA"/>
</dbReference>
<dbReference type="PANTHER" id="PTHR19857:SF8">
    <property type="entry name" value="ANGIO-ASSOCIATED MIGRATORY CELL PROTEIN"/>
    <property type="match status" value="1"/>
</dbReference>
<comment type="subcellular location">
    <subcellularLocation>
        <location evidence="1">Nucleus</location>
        <location evidence="1">Nucleolus</location>
    </subcellularLocation>
</comment>
<protein>
    <recommendedName>
        <fullName evidence="5">WD repeat-containing protein JIP5</fullName>
    </recommendedName>
    <alternativeName>
        <fullName evidence="7">Jumonji domain-interacting protein 5</fullName>
    </alternativeName>
    <alternativeName>
        <fullName evidence="6">WD repeat-containing protein jip5</fullName>
    </alternativeName>
</protein>
<organism evidence="9 10">
    <name type="scientific">Saccharomyces cerevisiae x Saccharomyces kudriavzevii (strain VIN7)</name>
    <name type="common">Yeast</name>
    <dbReference type="NCBI Taxonomy" id="1095631"/>
    <lineage>
        <taxon>Eukaryota</taxon>
        <taxon>Fungi</taxon>
        <taxon>Dikarya</taxon>
        <taxon>Ascomycota</taxon>
        <taxon>Saccharomycotina</taxon>
        <taxon>Saccharomycetes</taxon>
        <taxon>Saccharomycetales</taxon>
        <taxon>Saccharomycetaceae</taxon>
        <taxon>Saccharomyces</taxon>
    </lineage>
</organism>
<comment type="caution">
    <text evidence="9">The sequence shown here is derived from an EMBL/GenBank/DDBJ whole genome shotgun (WGS) entry which is preliminary data.</text>
</comment>
<evidence type="ECO:0000313" key="10">
    <source>
        <dbReference type="Proteomes" id="UP000009009"/>
    </source>
</evidence>
<dbReference type="Gene3D" id="2.130.10.10">
    <property type="entry name" value="YVTN repeat-like/Quinoprotein amine dehydrogenase"/>
    <property type="match status" value="2"/>
</dbReference>
<feature type="region of interest" description="Disordered" evidence="8">
    <location>
        <begin position="429"/>
        <end position="459"/>
    </location>
</feature>
<dbReference type="GO" id="GO:0005730">
    <property type="term" value="C:nucleolus"/>
    <property type="evidence" value="ECO:0007669"/>
    <property type="project" value="UniProtKB-SubCell"/>
</dbReference>
<evidence type="ECO:0000256" key="4">
    <source>
        <dbReference type="ARBA" id="ARBA00023242"/>
    </source>
</evidence>
<keyword evidence="10" id="KW-1185">Reference proteome</keyword>
<evidence type="ECO:0000256" key="2">
    <source>
        <dbReference type="ARBA" id="ARBA00022574"/>
    </source>
</evidence>
<feature type="compositionally biased region" description="Basic and acidic residues" evidence="8">
    <location>
        <begin position="474"/>
        <end position="489"/>
    </location>
</feature>
<evidence type="ECO:0000256" key="5">
    <source>
        <dbReference type="ARBA" id="ARBA00039238"/>
    </source>
</evidence>
<evidence type="ECO:0000256" key="1">
    <source>
        <dbReference type="ARBA" id="ARBA00004604"/>
    </source>
</evidence>
<dbReference type="Proteomes" id="UP000009009">
    <property type="component" value="Unassembled WGS sequence"/>
</dbReference>
<feature type="compositionally biased region" description="Basic and acidic residues" evidence="8">
    <location>
        <begin position="429"/>
        <end position="445"/>
    </location>
</feature>
<dbReference type="FunFam" id="2.130.10.10:FF:002181">
    <property type="entry name" value="WD repeat-containing protein JIP5"/>
    <property type="match status" value="1"/>
</dbReference>
<evidence type="ECO:0000256" key="6">
    <source>
        <dbReference type="ARBA" id="ARBA00039514"/>
    </source>
</evidence>
<dbReference type="SUPFAM" id="SSF50978">
    <property type="entry name" value="WD40 repeat-like"/>
    <property type="match status" value="2"/>
</dbReference>
<keyword evidence="3" id="KW-0677">Repeat</keyword>
<evidence type="ECO:0000256" key="3">
    <source>
        <dbReference type="ARBA" id="ARBA00022737"/>
    </source>
</evidence>
<keyword evidence="2" id="KW-0853">WD repeat</keyword>
<dbReference type="PANTHER" id="PTHR19857">
    <property type="entry name" value="MITOCHONDRIAL DIVISION PROTEIN 1-RELATED"/>
    <property type="match status" value="1"/>
</dbReference>
<keyword evidence="4" id="KW-0539">Nucleus</keyword>
<dbReference type="HOGENOM" id="CLU_035623_0_0_1"/>